<reference evidence="1 2" key="1">
    <citation type="journal article" date="2018" name="Sci. Rep.">
        <title>Genomic signatures of local adaptation to the degree of environmental predictability in rotifers.</title>
        <authorList>
            <person name="Franch-Gras L."/>
            <person name="Hahn C."/>
            <person name="Garcia-Roger E.M."/>
            <person name="Carmona M.J."/>
            <person name="Serra M."/>
            <person name="Gomez A."/>
        </authorList>
    </citation>
    <scope>NUCLEOTIDE SEQUENCE [LARGE SCALE GENOMIC DNA]</scope>
    <source>
        <strain evidence="1">HYR1</strain>
    </source>
</reference>
<keyword evidence="2" id="KW-1185">Reference proteome</keyword>
<name>A0A3M7PVU3_BRAPC</name>
<gene>
    <name evidence="1" type="ORF">BpHYR1_040685</name>
</gene>
<evidence type="ECO:0000313" key="2">
    <source>
        <dbReference type="Proteomes" id="UP000276133"/>
    </source>
</evidence>
<dbReference type="Proteomes" id="UP000276133">
    <property type="component" value="Unassembled WGS sequence"/>
</dbReference>
<proteinExistence type="predicted"/>
<accession>A0A3M7PVU3</accession>
<protein>
    <submittedName>
        <fullName evidence="1">Uncharacterized protein</fullName>
    </submittedName>
</protein>
<comment type="caution">
    <text evidence="1">The sequence shown here is derived from an EMBL/GenBank/DDBJ whole genome shotgun (WGS) entry which is preliminary data.</text>
</comment>
<evidence type="ECO:0000313" key="1">
    <source>
        <dbReference type="EMBL" id="RNA03276.1"/>
    </source>
</evidence>
<dbReference type="EMBL" id="REGN01008557">
    <property type="protein sequence ID" value="RNA03276.1"/>
    <property type="molecule type" value="Genomic_DNA"/>
</dbReference>
<dbReference type="AlphaFoldDB" id="A0A3M7PVU3"/>
<organism evidence="1 2">
    <name type="scientific">Brachionus plicatilis</name>
    <name type="common">Marine rotifer</name>
    <name type="synonym">Brachionus muelleri</name>
    <dbReference type="NCBI Taxonomy" id="10195"/>
    <lineage>
        <taxon>Eukaryota</taxon>
        <taxon>Metazoa</taxon>
        <taxon>Spiralia</taxon>
        <taxon>Gnathifera</taxon>
        <taxon>Rotifera</taxon>
        <taxon>Eurotatoria</taxon>
        <taxon>Monogononta</taxon>
        <taxon>Pseudotrocha</taxon>
        <taxon>Ploima</taxon>
        <taxon>Brachionidae</taxon>
        <taxon>Brachionus</taxon>
    </lineage>
</organism>
<sequence length="67" mass="7876">MINVTKKTKTISPRCNPLLLKCSLKSMLKIQFDLVLVNSKFKQKNQEENHEIFNYKIKKKPQANTIK</sequence>